<evidence type="ECO:0000256" key="1">
    <source>
        <dbReference type="SAM" id="MobiDB-lite"/>
    </source>
</evidence>
<dbReference type="EMBL" id="UXUI01007397">
    <property type="protein sequence ID" value="VDD87386.1"/>
    <property type="molecule type" value="Genomic_DNA"/>
</dbReference>
<dbReference type="WBParaSite" id="EVEC_0000282101-mRNA-1">
    <property type="protein sequence ID" value="EVEC_0000282101-mRNA-1"/>
    <property type="gene ID" value="EVEC_0000282101"/>
</dbReference>
<dbReference type="PANTHER" id="PTHR23325">
    <property type="entry name" value="SERUM RESPONSE FACTOR-BINDING"/>
    <property type="match status" value="1"/>
</dbReference>
<name>A0A0N4UYZ2_ENTVE</name>
<reference evidence="4" key="1">
    <citation type="submission" date="2017-02" db="UniProtKB">
        <authorList>
            <consortium name="WormBaseParasite"/>
        </authorList>
    </citation>
    <scope>IDENTIFICATION</scope>
</reference>
<organism evidence="4">
    <name type="scientific">Enterobius vermicularis</name>
    <name type="common">Human pinworm</name>
    <dbReference type="NCBI Taxonomy" id="51028"/>
    <lineage>
        <taxon>Eukaryota</taxon>
        <taxon>Metazoa</taxon>
        <taxon>Ecdysozoa</taxon>
        <taxon>Nematoda</taxon>
        <taxon>Chromadorea</taxon>
        <taxon>Rhabditida</taxon>
        <taxon>Spirurina</taxon>
        <taxon>Oxyuridomorpha</taxon>
        <taxon>Oxyuroidea</taxon>
        <taxon>Oxyuridae</taxon>
        <taxon>Enterobius</taxon>
    </lineage>
</organism>
<sequence length="409" mass="45776">MPELSAKLLNEEIVGMREVVVKARLRLSRKLINLCRVYGRSTNNKKRKKVGRIVEELKALKGINKDDVTKFALVNRKVLKELPLQDSSASERALYKMAVMDIVTASVEKFRKKYSCWEVEVPFLLQRLGLQYQRKKLDKAEDIRGSTAILLEDKPEIKKMLNKTAHELKEKSTRRSFLDQTVANQSGNYAAKKIFVDEDAKSTEERKLIGEETSGLKEKTAFPLSSKLRLQLGLIKTGQVSGGQLSPYDASRHDFLVFPPCLGIIKKLDLKQGTVDAGTSNVVVRNIIKRNNKAHSSSFFLPADFEMSRNNGQEIDKEEEEFAGFRRRKRTGDSFLKGFKGSGLDKSSCKGEEDSGGEPSASSGVASGHLTATAGLLHPSWVAKRRQRELLERSKATPLSKKIVFSGDD</sequence>
<dbReference type="GO" id="GO:0005634">
    <property type="term" value="C:nucleus"/>
    <property type="evidence" value="ECO:0007669"/>
    <property type="project" value="TreeGrafter"/>
</dbReference>
<protein>
    <submittedName>
        <fullName evidence="4">SRF-dependent transcription regulation-associated protein</fullName>
    </submittedName>
</protein>
<feature type="region of interest" description="Disordered" evidence="1">
    <location>
        <begin position="344"/>
        <end position="369"/>
    </location>
</feature>
<dbReference type="Proteomes" id="UP000274131">
    <property type="component" value="Unassembled WGS sequence"/>
</dbReference>
<proteinExistence type="predicted"/>
<dbReference type="InterPro" id="IPR037393">
    <property type="entry name" value="Bud22/SRFB1"/>
</dbReference>
<evidence type="ECO:0000313" key="4">
    <source>
        <dbReference type="WBParaSite" id="EVEC_0000282101-mRNA-1"/>
    </source>
</evidence>
<evidence type="ECO:0000313" key="3">
    <source>
        <dbReference type="Proteomes" id="UP000274131"/>
    </source>
</evidence>
<dbReference type="GO" id="GO:0030490">
    <property type="term" value="P:maturation of SSU-rRNA"/>
    <property type="evidence" value="ECO:0007669"/>
    <property type="project" value="TreeGrafter"/>
</dbReference>
<dbReference type="PANTHER" id="PTHR23325:SF1">
    <property type="entry name" value="SERUM RESPONSE FACTOR-BINDING PROTEIN 1"/>
    <property type="match status" value="1"/>
</dbReference>
<dbReference type="OrthoDB" id="3364872at2759"/>
<keyword evidence="3" id="KW-1185">Reference proteome</keyword>
<evidence type="ECO:0000313" key="2">
    <source>
        <dbReference type="EMBL" id="VDD87386.1"/>
    </source>
</evidence>
<dbReference type="STRING" id="51028.A0A0N4UYZ2"/>
<dbReference type="AlphaFoldDB" id="A0A0N4UYZ2"/>
<accession>A0A0N4UYZ2</accession>
<dbReference type="GO" id="GO:0030686">
    <property type="term" value="C:90S preribosome"/>
    <property type="evidence" value="ECO:0007669"/>
    <property type="project" value="TreeGrafter"/>
</dbReference>
<reference evidence="2 3" key="2">
    <citation type="submission" date="2018-10" db="EMBL/GenBank/DDBJ databases">
        <authorList>
            <consortium name="Pathogen Informatics"/>
        </authorList>
    </citation>
    <scope>NUCLEOTIDE SEQUENCE [LARGE SCALE GENOMIC DNA]</scope>
</reference>
<gene>
    <name evidence="2" type="ORF">EVEC_LOCUS2529</name>
</gene>